<accession>A0AA88NP46</accession>
<proteinExistence type="predicted"/>
<sequence>MRWKRRRSAAQGRTVDDEDEEKMDTSFRVHFFKGSRSVYREDGDNDEGGSELWLRERGREGEREREEEDGRKSKQNKIKDIKWRVMKAQNEKRSRGTQET</sequence>
<dbReference type="Proteomes" id="UP001187415">
    <property type="component" value="Unassembled WGS sequence"/>
</dbReference>
<protein>
    <submittedName>
        <fullName evidence="2">Uncharacterized protein</fullName>
    </submittedName>
</protein>
<dbReference type="EMBL" id="JAUPFM010000001">
    <property type="protein sequence ID" value="KAK2862855.1"/>
    <property type="molecule type" value="Genomic_DNA"/>
</dbReference>
<keyword evidence="3" id="KW-1185">Reference proteome</keyword>
<evidence type="ECO:0000256" key="1">
    <source>
        <dbReference type="SAM" id="MobiDB-lite"/>
    </source>
</evidence>
<gene>
    <name evidence="2" type="ORF">Q5P01_002388</name>
</gene>
<reference evidence="2" key="1">
    <citation type="submission" date="2023-07" db="EMBL/GenBank/DDBJ databases">
        <title>Chromosome-level Genome Assembly of Striped Snakehead (Channa striata).</title>
        <authorList>
            <person name="Liu H."/>
        </authorList>
    </citation>
    <scope>NUCLEOTIDE SEQUENCE</scope>
    <source>
        <strain evidence="2">Gz</strain>
        <tissue evidence="2">Muscle</tissue>
    </source>
</reference>
<comment type="caution">
    <text evidence="2">The sequence shown here is derived from an EMBL/GenBank/DDBJ whole genome shotgun (WGS) entry which is preliminary data.</text>
</comment>
<organism evidence="2 3">
    <name type="scientific">Channa striata</name>
    <name type="common">Snakehead murrel</name>
    <name type="synonym">Ophicephalus striatus</name>
    <dbReference type="NCBI Taxonomy" id="64152"/>
    <lineage>
        <taxon>Eukaryota</taxon>
        <taxon>Metazoa</taxon>
        <taxon>Chordata</taxon>
        <taxon>Craniata</taxon>
        <taxon>Vertebrata</taxon>
        <taxon>Euteleostomi</taxon>
        <taxon>Actinopterygii</taxon>
        <taxon>Neopterygii</taxon>
        <taxon>Teleostei</taxon>
        <taxon>Neoteleostei</taxon>
        <taxon>Acanthomorphata</taxon>
        <taxon>Anabantaria</taxon>
        <taxon>Anabantiformes</taxon>
        <taxon>Channoidei</taxon>
        <taxon>Channidae</taxon>
        <taxon>Channa</taxon>
    </lineage>
</organism>
<feature type="region of interest" description="Disordered" evidence="1">
    <location>
        <begin position="1"/>
        <end position="100"/>
    </location>
</feature>
<dbReference type="AlphaFoldDB" id="A0AA88NP46"/>
<evidence type="ECO:0000313" key="3">
    <source>
        <dbReference type="Proteomes" id="UP001187415"/>
    </source>
</evidence>
<feature type="compositionally biased region" description="Basic and acidic residues" evidence="1">
    <location>
        <begin position="53"/>
        <end position="100"/>
    </location>
</feature>
<evidence type="ECO:0000313" key="2">
    <source>
        <dbReference type="EMBL" id="KAK2862855.1"/>
    </source>
</evidence>
<name>A0AA88NP46_CHASR</name>